<comment type="caution">
    <text evidence="3">The sequence shown here is derived from an EMBL/GenBank/DDBJ whole genome shotgun (WGS) entry which is preliminary data.</text>
</comment>
<dbReference type="Proteomes" id="UP001500469">
    <property type="component" value="Unassembled WGS sequence"/>
</dbReference>
<gene>
    <name evidence="3" type="ORF">GCM10009119_01660</name>
</gene>
<evidence type="ECO:0000256" key="2">
    <source>
        <dbReference type="SAM" id="SignalP"/>
    </source>
</evidence>
<feature type="signal peptide" evidence="2">
    <location>
        <begin position="1"/>
        <end position="20"/>
    </location>
</feature>
<evidence type="ECO:0000313" key="4">
    <source>
        <dbReference type="Proteomes" id="UP001500469"/>
    </source>
</evidence>
<dbReference type="RefSeq" id="WP_343847895.1">
    <property type="nucleotide sequence ID" value="NZ_BAAAFI010000001.1"/>
</dbReference>
<keyword evidence="1" id="KW-1133">Transmembrane helix</keyword>
<sequence length="213" mass="23498">MKRLVITLALLAAFVLPVKAHDPDISSLLMIEQDSGEWILQVNASLTAFEYVVTAAYGEGSFQSAEEFNQLLLDFLRDKILLRTNGQQINLKTGLVSLGHATTVAFELPDFSGNIETVEVENESFEDIRRSQVLFGMIKDGMDKSQFILNEANDFRLSLQVQDNRVLLVETGQDGGIWFFSGLAALALMLIGLSILRLAGKKSALATGFLRKV</sequence>
<proteinExistence type="predicted"/>
<reference evidence="4" key="1">
    <citation type="journal article" date="2019" name="Int. J. Syst. Evol. Microbiol.">
        <title>The Global Catalogue of Microorganisms (GCM) 10K type strain sequencing project: providing services to taxonomists for standard genome sequencing and annotation.</title>
        <authorList>
            <consortium name="The Broad Institute Genomics Platform"/>
            <consortium name="The Broad Institute Genome Sequencing Center for Infectious Disease"/>
            <person name="Wu L."/>
            <person name="Ma J."/>
        </authorList>
    </citation>
    <scope>NUCLEOTIDE SEQUENCE [LARGE SCALE GENOMIC DNA]</scope>
    <source>
        <strain evidence="4">JCM 16112</strain>
    </source>
</reference>
<feature type="chain" id="PRO_5045902361" description="LPXTG-motif cell wall-anchored protein" evidence="2">
    <location>
        <begin position="21"/>
        <end position="213"/>
    </location>
</feature>
<accession>A0ABP3Y6L7</accession>
<name>A0ABP3Y6L7_9BACT</name>
<evidence type="ECO:0008006" key="5">
    <source>
        <dbReference type="Google" id="ProtNLM"/>
    </source>
</evidence>
<keyword evidence="2" id="KW-0732">Signal</keyword>
<feature type="transmembrane region" description="Helical" evidence="1">
    <location>
        <begin position="177"/>
        <end position="196"/>
    </location>
</feature>
<dbReference type="EMBL" id="BAAAFI010000001">
    <property type="protein sequence ID" value="GAA0877198.1"/>
    <property type="molecule type" value="Genomic_DNA"/>
</dbReference>
<keyword evidence="1" id="KW-0472">Membrane</keyword>
<organism evidence="3 4">
    <name type="scientific">Algoriphagus jejuensis</name>
    <dbReference type="NCBI Taxonomy" id="419934"/>
    <lineage>
        <taxon>Bacteria</taxon>
        <taxon>Pseudomonadati</taxon>
        <taxon>Bacteroidota</taxon>
        <taxon>Cytophagia</taxon>
        <taxon>Cytophagales</taxon>
        <taxon>Cyclobacteriaceae</taxon>
        <taxon>Algoriphagus</taxon>
    </lineage>
</organism>
<keyword evidence="4" id="KW-1185">Reference proteome</keyword>
<keyword evidence="1" id="KW-0812">Transmembrane</keyword>
<protein>
    <recommendedName>
        <fullName evidence="5">LPXTG-motif cell wall-anchored protein</fullName>
    </recommendedName>
</protein>
<evidence type="ECO:0000256" key="1">
    <source>
        <dbReference type="SAM" id="Phobius"/>
    </source>
</evidence>
<evidence type="ECO:0000313" key="3">
    <source>
        <dbReference type="EMBL" id="GAA0877198.1"/>
    </source>
</evidence>